<dbReference type="InterPro" id="IPR004087">
    <property type="entry name" value="KH_dom"/>
</dbReference>
<dbReference type="eggNOG" id="COG0195">
    <property type="taxonomic scope" value="Bacteria"/>
</dbReference>
<feature type="domain" description="K Homology" evidence="9">
    <location>
        <begin position="261"/>
        <end position="338"/>
    </location>
</feature>
<dbReference type="HOGENOM" id="CLU_029242_2_5_14"/>
<dbReference type="SUPFAM" id="SSF50249">
    <property type="entry name" value="Nucleic acid-binding proteins"/>
    <property type="match status" value="1"/>
</dbReference>
<dbReference type="SMART" id="SM00316">
    <property type="entry name" value="S1"/>
    <property type="match status" value="1"/>
</dbReference>
<feature type="compositionally biased region" description="Basic and acidic residues" evidence="7">
    <location>
        <begin position="542"/>
        <end position="551"/>
    </location>
</feature>
<dbReference type="GO" id="GO:0006353">
    <property type="term" value="P:DNA-templated transcription termination"/>
    <property type="evidence" value="ECO:0007669"/>
    <property type="project" value="UniProtKB-KW"/>
</dbReference>
<protein>
    <submittedName>
        <fullName evidence="10">N-utilization substance protein A</fullName>
    </submittedName>
</protein>
<dbReference type="InterPro" id="IPR030842">
    <property type="entry name" value="TF_NusA_bacterial"/>
</dbReference>
<keyword evidence="1" id="KW-0806">Transcription termination</keyword>
<proteinExistence type="predicted"/>
<keyword evidence="2" id="KW-0963">Cytoplasm</keyword>
<feature type="region of interest" description="Disordered" evidence="7">
    <location>
        <begin position="538"/>
        <end position="589"/>
    </location>
</feature>
<dbReference type="EMBL" id="FM864216">
    <property type="protein sequence ID" value="CAT05244.1"/>
    <property type="molecule type" value="Genomic_DNA"/>
</dbReference>
<dbReference type="Gene3D" id="3.30.300.20">
    <property type="match status" value="2"/>
</dbReference>
<dbReference type="InterPro" id="IPR058582">
    <property type="entry name" value="KH_NusA_2nd"/>
</dbReference>
<dbReference type="GO" id="GO:0003723">
    <property type="term" value="F:RNA binding"/>
    <property type="evidence" value="ECO:0007669"/>
    <property type="project" value="UniProtKB-UniRule"/>
</dbReference>
<dbReference type="InterPro" id="IPR009019">
    <property type="entry name" value="KH_sf_prok-type"/>
</dbReference>
<dbReference type="InterPro" id="IPR015946">
    <property type="entry name" value="KH_dom-like_a/b"/>
</dbReference>
<keyword evidence="4" id="KW-0805">Transcription regulation</keyword>
<dbReference type="GO" id="GO:0005829">
    <property type="term" value="C:cytosol"/>
    <property type="evidence" value="ECO:0007669"/>
    <property type="project" value="TreeGrafter"/>
</dbReference>
<dbReference type="InterPro" id="IPR013735">
    <property type="entry name" value="TF_NusA_N"/>
</dbReference>
<feature type="domain" description="S1 motif" evidence="8">
    <location>
        <begin position="164"/>
        <end position="231"/>
    </location>
</feature>
<dbReference type="InterPro" id="IPR025249">
    <property type="entry name" value="TF_NusA_KH_1st"/>
</dbReference>
<keyword evidence="11" id="KW-1185">Reference proteome</keyword>
<reference evidence="11" key="1">
    <citation type="journal article" date="2009" name="BMC Bioinformatics">
        <title>The Mycoplasma conjunctivae genome sequencing, annotation and analysis.</title>
        <authorList>
            <person name="Calderon-Copete S.P."/>
            <person name="Wigger G."/>
            <person name="Wunderlin C."/>
            <person name="Schmidheini T."/>
            <person name="Frey J."/>
            <person name="Quail M.A."/>
            <person name="Falquet L."/>
        </authorList>
    </citation>
    <scope>NUCLEOTIDE SEQUENCE [LARGE SCALE GENOMIC DNA]</scope>
    <source>
        <strain evidence="11">ATCC 25834 / NCTC 10147 / HRC/581</strain>
    </source>
</reference>
<evidence type="ECO:0000256" key="7">
    <source>
        <dbReference type="SAM" id="MobiDB-lite"/>
    </source>
</evidence>
<dbReference type="InterPro" id="IPR003029">
    <property type="entry name" value="S1_domain"/>
</dbReference>
<dbReference type="Pfam" id="PF13184">
    <property type="entry name" value="KH_NusA_1st"/>
    <property type="match status" value="1"/>
</dbReference>
<dbReference type="SMART" id="SM00322">
    <property type="entry name" value="KH"/>
    <property type="match status" value="2"/>
</dbReference>
<evidence type="ECO:0000256" key="4">
    <source>
        <dbReference type="ARBA" id="ARBA00023015"/>
    </source>
</evidence>
<evidence type="ECO:0000256" key="3">
    <source>
        <dbReference type="ARBA" id="ARBA00022884"/>
    </source>
</evidence>
<dbReference type="AlphaFoldDB" id="C5J6Y1"/>
<dbReference type="Pfam" id="PF26594">
    <property type="entry name" value="KH_NusA_2nd"/>
    <property type="match status" value="1"/>
</dbReference>
<evidence type="ECO:0000313" key="11">
    <source>
        <dbReference type="Proteomes" id="UP000001491"/>
    </source>
</evidence>
<dbReference type="SUPFAM" id="SSF54814">
    <property type="entry name" value="Prokaryotic type KH domain (KH-domain type II)"/>
    <property type="match status" value="2"/>
</dbReference>
<dbReference type="InterPro" id="IPR036555">
    <property type="entry name" value="NusA_N_sf"/>
</dbReference>
<dbReference type="GO" id="GO:0003700">
    <property type="term" value="F:DNA-binding transcription factor activity"/>
    <property type="evidence" value="ECO:0007669"/>
    <property type="project" value="InterPro"/>
</dbReference>
<dbReference type="PROSITE" id="PS50084">
    <property type="entry name" value="KH_TYPE_1"/>
    <property type="match status" value="1"/>
</dbReference>
<evidence type="ECO:0000313" key="10">
    <source>
        <dbReference type="EMBL" id="CAT05244.1"/>
    </source>
</evidence>
<keyword evidence="3 6" id="KW-0694">RNA-binding</keyword>
<sequence>MKKKSKQVSSIEQKTTTKLILESLKEIAQQNQTTIDIVLETFSKSIEKVINKKIDPEAELELETDFDKFIFKVYNINGEIVEDTYFDNLDDLAKHEASFSFISISDAIAKKIAKPEDLQVGNRVKIEIDITTFDKSIFQSAIQNFKQTNSEINRQRIYDKYLPLKNTVILAKITNKIHSGYIFELVEDKVAAFMPSHYSIGQKLKVGDILEVVIEDVNKSSKQSQIIVSSKSIQLVKNKIINAIPELQTNNLEIVSIARIPGEKCKVAVKKTNLPGSDHISELGAIIGEKGVRIESISQDLDGEQIEIVKYDENILTFVANAIAPARVVCVKEFKINNKNKHYTVVVPDFQHTLAIGKKGSNVQLATDLTRIKKLEIIPYSRALKDDKFEIEWNGNIADVEEMKSLRQNYTNKKESIRRQRNKNYNDNFSTILEEFEKDIQKYKEPYSFLDEDNIEITYSNKTSKTPNSLDNLANGQTQENDLNLDSQQQDNHIEQKVNFQNTNQDYRENQPLFDADSLINSALSESIKENALIDQAEVENEQQRDQKNDKQLSSSFKNEAQESKKIADKTKQQDNNEAKTPILNRKEARQIQREIQNFKSDNDLVDYSGVDEIEIDLDEFDF</sequence>
<feature type="domain" description="K Homology" evidence="9">
    <location>
        <begin position="339"/>
        <end position="412"/>
    </location>
</feature>
<evidence type="ECO:0000256" key="1">
    <source>
        <dbReference type="ARBA" id="ARBA00022472"/>
    </source>
</evidence>
<dbReference type="Gene3D" id="3.30.1480.10">
    <property type="entry name" value="NusA, N-terminal domain"/>
    <property type="match status" value="1"/>
</dbReference>
<dbReference type="KEGG" id="mco:MCJ_005450"/>
<dbReference type="SUPFAM" id="SSF69705">
    <property type="entry name" value="Transcription factor NusA, N-terminal domain"/>
    <property type="match status" value="1"/>
</dbReference>
<dbReference type="PANTHER" id="PTHR22648">
    <property type="entry name" value="TRANSCRIPTION TERMINATION FACTOR NUSA"/>
    <property type="match status" value="1"/>
</dbReference>
<name>C5J6Y1_MESCH</name>
<feature type="compositionally biased region" description="Basic and acidic residues" evidence="7">
    <location>
        <begin position="560"/>
        <end position="578"/>
    </location>
</feature>
<evidence type="ECO:0000256" key="5">
    <source>
        <dbReference type="ARBA" id="ARBA00023163"/>
    </source>
</evidence>
<dbReference type="Pfam" id="PF08529">
    <property type="entry name" value="NusA_N"/>
    <property type="match status" value="1"/>
</dbReference>
<dbReference type="GO" id="GO:0031564">
    <property type="term" value="P:transcription antitermination"/>
    <property type="evidence" value="ECO:0007669"/>
    <property type="project" value="InterPro"/>
</dbReference>
<organism evidence="10 11">
    <name type="scientific">Mesomycoplasma conjunctivae (strain ATCC 25834 / NCTC 10147 / HRC/581)</name>
    <name type="common">Mycoplasma conjunctivae</name>
    <dbReference type="NCBI Taxonomy" id="572263"/>
    <lineage>
        <taxon>Bacteria</taxon>
        <taxon>Bacillati</taxon>
        <taxon>Mycoplasmatota</taxon>
        <taxon>Mycoplasmoidales</taxon>
        <taxon>Metamycoplasmataceae</taxon>
        <taxon>Mesomycoplasma</taxon>
    </lineage>
</organism>
<gene>
    <name evidence="10" type="primary">nusA</name>
    <name evidence="10" type="ordered locus">MCJ_005450</name>
</gene>
<accession>C5J6Y1</accession>
<dbReference type="NCBIfam" id="NF006642">
    <property type="entry name" value="PRK09202.4-1"/>
    <property type="match status" value="1"/>
</dbReference>
<evidence type="ECO:0000259" key="8">
    <source>
        <dbReference type="SMART" id="SM00316"/>
    </source>
</evidence>
<dbReference type="Proteomes" id="UP000001491">
    <property type="component" value="Chromosome"/>
</dbReference>
<dbReference type="PANTHER" id="PTHR22648:SF0">
    <property type="entry name" value="TRANSCRIPTION TERMINATION_ANTITERMINATION PROTEIN NUSA"/>
    <property type="match status" value="1"/>
</dbReference>
<dbReference type="InterPro" id="IPR012340">
    <property type="entry name" value="NA-bd_OB-fold"/>
</dbReference>
<keyword evidence="5" id="KW-0804">Transcription</keyword>
<evidence type="ECO:0000259" key="9">
    <source>
        <dbReference type="SMART" id="SM00322"/>
    </source>
</evidence>
<evidence type="ECO:0000256" key="6">
    <source>
        <dbReference type="PROSITE-ProRule" id="PRU00117"/>
    </source>
</evidence>
<evidence type="ECO:0000256" key="2">
    <source>
        <dbReference type="ARBA" id="ARBA00022490"/>
    </source>
</evidence>